<organism evidence="2 3">
    <name type="scientific">Geodia barretti</name>
    <name type="common">Barrett's horny sponge</name>
    <dbReference type="NCBI Taxonomy" id="519541"/>
    <lineage>
        <taxon>Eukaryota</taxon>
        <taxon>Metazoa</taxon>
        <taxon>Porifera</taxon>
        <taxon>Demospongiae</taxon>
        <taxon>Heteroscleromorpha</taxon>
        <taxon>Tetractinellida</taxon>
        <taxon>Astrophorina</taxon>
        <taxon>Geodiidae</taxon>
        <taxon>Geodia</taxon>
    </lineage>
</organism>
<name>A0AA35RX36_GEOBA</name>
<protein>
    <recommendedName>
        <fullName evidence="4">Ig-like domain-containing protein</fullName>
    </recommendedName>
</protein>
<evidence type="ECO:0008006" key="4">
    <source>
        <dbReference type="Google" id="ProtNLM"/>
    </source>
</evidence>
<sequence length="166" mass="18404">MSLIYLLLVFCVFCSLLELVHSQSFPYVSFLGETLANHSYVNLSLVGSSEIDSVRCHTDLSTCCSASEGVHRGDWYFPDGARLPFFGDGDVYEYHEARRVDLRSVTSASSPAGMYRCDIPTNAVHDDTDISVRETVYVGLFPSEGGKMHTPVLPPVFFIALVILIR</sequence>
<keyword evidence="3" id="KW-1185">Reference proteome</keyword>
<reference evidence="2" key="1">
    <citation type="submission" date="2023-03" db="EMBL/GenBank/DDBJ databases">
        <authorList>
            <person name="Steffen K."/>
            <person name="Cardenas P."/>
        </authorList>
    </citation>
    <scope>NUCLEOTIDE SEQUENCE</scope>
</reference>
<accession>A0AA35RX36</accession>
<keyword evidence="1" id="KW-0732">Signal</keyword>
<evidence type="ECO:0000256" key="1">
    <source>
        <dbReference type="SAM" id="SignalP"/>
    </source>
</evidence>
<gene>
    <name evidence="2" type="ORF">GBAR_LOCUS10775</name>
</gene>
<dbReference type="EMBL" id="CASHTH010001663">
    <property type="protein sequence ID" value="CAI8017856.1"/>
    <property type="molecule type" value="Genomic_DNA"/>
</dbReference>
<evidence type="ECO:0000313" key="2">
    <source>
        <dbReference type="EMBL" id="CAI8017856.1"/>
    </source>
</evidence>
<dbReference type="AlphaFoldDB" id="A0AA35RX36"/>
<comment type="caution">
    <text evidence="2">The sequence shown here is derived from an EMBL/GenBank/DDBJ whole genome shotgun (WGS) entry which is preliminary data.</text>
</comment>
<feature type="chain" id="PRO_5041228435" description="Ig-like domain-containing protein" evidence="1">
    <location>
        <begin position="23"/>
        <end position="166"/>
    </location>
</feature>
<proteinExistence type="predicted"/>
<feature type="signal peptide" evidence="1">
    <location>
        <begin position="1"/>
        <end position="22"/>
    </location>
</feature>
<evidence type="ECO:0000313" key="3">
    <source>
        <dbReference type="Proteomes" id="UP001174909"/>
    </source>
</evidence>
<dbReference type="Proteomes" id="UP001174909">
    <property type="component" value="Unassembled WGS sequence"/>
</dbReference>